<keyword evidence="5" id="KW-1185">Reference proteome</keyword>
<evidence type="ECO:0000259" key="3">
    <source>
        <dbReference type="PROSITE" id="PS51898"/>
    </source>
</evidence>
<dbReference type="Gene3D" id="1.10.443.10">
    <property type="entry name" value="Intergrase catalytic core"/>
    <property type="match status" value="1"/>
</dbReference>
<evidence type="ECO:0000313" key="4">
    <source>
        <dbReference type="EMBL" id="PJG59786.1"/>
    </source>
</evidence>
<keyword evidence="1" id="KW-0229">DNA integration</keyword>
<evidence type="ECO:0000256" key="1">
    <source>
        <dbReference type="ARBA" id="ARBA00022908"/>
    </source>
</evidence>
<comment type="caution">
    <text evidence="4">The sequence shown here is derived from an EMBL/GenBank/DDBJ whole genome shotgun (WGS) entry which is preliminary data.</text>
</comment>
<organism evidence="4 5">
    <name type="scientific">Aeromonas cavernicola</name>
    <dbReference type="NCBI Taxonomy" id="1006623"/>
    <lineage>
        <taxon>Bacteria</taxon>
        <taxon>Pseudomonadati</taxon>
        <taxon>Pseudomonadota</taxon>
        <taxon>Gammaproteobacteria</taxon>
        <taxon>Aeromonadales</taxon>
        <taxon>Aeromonadaceae</taxon>
        <taxon>Aeromonas</taxon>
    </lineage>
</organism>
<dbReference type="SUPFAM" id="SSF56349">
    <property type="entry name" value="DNA breaking-rejoining enzymes"/>
    <property type="match status" value="1"/>
</dbReference>
<dbReference type="GO" id="GO:0015074">
    <property type="term" value="P:DNA integration"/>
    <property type="evidence" value="ECO:0007669"/>
    <property type="project" value="UniProtKB-KW"/>
</dbReference>
<dbReference type="InterPro" id="IPR011010">
    <property type="entry name" value="DNA_brk_join_enz"/>
</dbReference>
<dbReference type="InterPro" id="IPR002104">
    <property type="entry name" value="Integrase_catalytic"/>
</dbReference>
<sequence length="402" mass="47129">MVFVVHSSSFDVPRIYPSDRHQQTIQLKGFPTFYSQHGEYILPVNLWFHYLVNIKQEVDVSSAVRAIKRYWHFLEANGYEWNVFPASNALKPTYRFRNDDLLKSARNGEIAFSTASLYILHVIKFYEWAMHEQLLSLSEAERPFNYQVVHIANTGMMSHLHPRFAIRSTDLRIRKPARHDHQKLNPLSEHELSRFAHCLKQGSDEFIIHQLLQIQSGLRVEEACTFPYSAVQAPDRHTARYEVEIGPFNGVHTKYDKKRTIEIPQSLMQRMYEYAIGERRYLRAQRAIPTGQHIPLLLNRQGTSFTSNNVQQHFRRLKQAMTREGNRPFPHRTHDLRATYGTYRLDSLLAHLPEGDAMALVMAWMGHQDEKTTWKYLRYLRKEHANQSAVLMLDVIMAEALQ</sequence>
<evidence type="ECO:0000313" key="5">
    <source>
        <dbReference type="Proteomes" id="UP000235861"/>
    </source>
</evidence>
<dbReference type="AlphaFoldDB" id="A0A2H9U6W2"/>
<dbReference type="PANTHER" id="PTHR30349">
    <property type="entry name" value="PHAGE INTEGRASE-RELATED"/>
    <property type="match status" value="1"/>
</dbReference>
<protein>
    <submittedName>
        <fullName evidence="4">Integrase</fullName>
    </submittedName>
</protein>
<keyword evidence="2" id="KW-0233">DNA recombination</keyword>
<dbReference type="PANTHER" id="PTHR30349:SF64">
    <property type="entry name" value="PROPHAGE INTEGRASE INTD-RELATED"/>
    <property type="match status" value="1"/>
</dbReference>
<dbReference type="InterPro" id="IPR013762">
    <property type="entry name" value="Integrase-like_cat_sf"/>
</dbReference>
<dbReference type="GO" id="GO:0006310">
    <property type="term" value="P:DNA recombination"/>
    <property type="evidence" value="ECO:0007669"/>
    <property type="project" value="UniProtKB-KW"/>
</dbReference>
<dbReference type="InterPro" id="IPR050090">
    <property type="entry name" value="Tyrosine_recombinase_XerCD"/>
</dbReference>
<dbReference type="CDD" id="cd00397">
    <property type="entry name" value="DNA_BRE_C"/>
    <property type="match status" value="1"/>
</dbReference>
<dbReference type="Pfam" id="PF00589">
    <property type="entry name" value="Phage_integrase"/>
    <property type="match status" value="1"/>
</dbReference>
<dbReference type="GO" id="GO:0003677">
    <property type="term" value="F:DNA binding"/>
    <property type="evidence" value="ECO:0007669"/>
    <property type="project" value="InterPro"/>
</dbReference>
<accession>A0A2H9U6W2</accession>
<evidence type="ECO:0000256" key="2">
    <source>
        <dbReference type="ARBA" id="ARBA00023172"/>
    </source>
</evidence>
<dbReference type="Proteomes" id="UP000235861">
    <property type="component" value="Unassembled WGS sequence"/>
</dbReference>
<dbReference type="EMBL" id="PGGC01000045">
    <property type="protein sequence ID" value="PJG59786.1"/>
    <property type="molecule type" value="Genomic_DNA"/>
</dbReference>
<name>A0A2H9U6W2_9GAMM</name>
<dbReference type="RefSeq" id="WP_100293163.1">
    <property type="nucleotide sequence ID" value="NZ_PGGC01000045.1"/>
</dbReference>
<feature type="domain" description="Tyr recombinase" evidence="3">
    <location>
        <begin position="182"/>
        <end position="390"/>
    </location>
</feature>
<proteinExistence type="predicted"/>
<dbReference type="PROSITE" id="PS51898">
    <property type="entry name" value="TYR_RECOMBINASE"/>
    <property type="match status" value="1"/>
</dbReference>
<gene>
    <name evidence="4" type="ORF">CUC53_05160</name>
</gene>
<dbReference type="OrthoDB" id="6629433at2"/>
<reference evidence="4 5" key="1">
    <citation type="submission" date="2017-11" db="EMBL/GenBank/DDBJ databases">
        <title>Draft genome sequence of environmental isolate Aeromonas cavernicola sp. nov. MDC 2508.</title>
        <authorList>
            <person name="Colston S.M."/>
            <person name="Navarro A."/>
            <person name="Martinez-Murcia A.J."/>
            <person name="Graf J."/>
        </authorList>
    </citation>
    <scope>NUCLEOTIDE SEQUENCE [LARGE SCALE GENOMIC DNA]</scope>
    <source>
        <strain evidence="4 5">MDC 2508</strain>
    </source>
</reference>